<evidence type="ECO:0000256" key="10">
    <source>
        <dbReference type="SAM" id="SignalP"/>
    </source>
</evidence>
<evidence type="ECO:0000313" key="13">
    <source>
        <dbReference type="Proteomes" id="UP000694867"/>
    </source>
</evidence>
<protein>
    <recommendedName>
        <fullName evidence="7">Beta-hexosaminidase</fullName>
        <ecNumber evidence="7">3.2.1.52</ecNumber>
    </recommendedName>
</protein>
<evidence type="ECO:0000313" key="14">
    <source>
        <dbReference type="RefSeq" id="XP_003740942.1"/>
    </source>
</evidence>
<reference evidence="14" key="1">
    <citation type="submission" date="2025-08" db="UniProtKB">
        <authorList>
            <consortium name="RefSeq"/>
        </authorList>
    </citation>
    <scope>IDENTIFICATION</scope>
</reference>
<comment type="catalytic activity">
    <reaction evidence="1 7">
        <text>Hydrolysis of terminal non-reducing N-acetyl-D-hexosamine residues in N-acetyl-beta-D-hexosaminides.</text>
        <dbReference type="EC" id="3.2.1.52"/>
    </reaction>
</comment>
<dbReference type="Gene3D" id="3.20.20.80">
    <property type="entry name" value="Glycosidases"/>
    <property type="match status" value="1"/>
</dbReference>
<dbReference type="AlphaFoldDB" id="A0AAJ6QQZ7"/>
<evidence type="ECO:0000256" key="8">
    <source>
        <dbReference type="PIRSR" id="PIRSR001093-1"/>
    </source>
</evidence>
<evidence type="ECO:0000256" key="7">
    <source>
        <dbReference type="PIRNR" id="PIRNR001093"/>
    </source>
</evidence>
<dbReference type="PANTHER" id="PTHR22600:SF21">
    <property type="entry name" value="BETA-HEXOSAMINIDASE A"/>
    <property type="match status" value="1"/>
</dbReference>
<evidence type="ECO:0000256" key="6">
    <source>
        <dbReference type="ARBA" id="ARBA00023295"/>
    </source>
</evidence>
<keyword evidence="6 7" id="KW-0326">Glycosidase</keyword>
<evidence type="ECO:0000259" key="12">
    <source>
        <dbReference type="Pfam" id="PF14845"/>
    </source>
</evidence>
<feature type="disulfide bond" evidence="9">
    <location>
        <begin position="283"/>
        <end position="328"/>
    </location>
</feature>
<dbReference type="EC" id="3.2.1.52" evidence="7"/>
<dbReference type="Proteomes" id="UP000694867">
    <property type="component" value="Unplaced"/>
</dbReference>
<dbReference type="InterPro" id="IPR029019">
    <property type="entry name" value="HEX_eukaryotic_N"/>
</dbReference>
<dbReference type="SUPFAM" id="SSF55545">
    <property type="entry name" value="beta-N-acetylhexosaminidase-like domain"/>
    <property type="match status" value="1"/>
</dbReference>
<dbReference type="PRINTS" id="PR00738">
    <property type="entry name" value="GLHYDRLASE20"/>
</dbReference>
<dbReference type="GO" id="GO:0030203">
    <property type="term" value="P:glycosaminoglycan metabolic process"/>
    <property type="evidence" value="ECO:0007669"/>
    <property type="project" value="TreeGrafter"/>
</dbReference>
<feature type="disulfide bond" evidence="9">
    <location>
        <begin position="498"/>
        <end position="515"/>
    </location>
</feature>
<dbReference type="FunFam" id="3.20.20.80:FF:000063">
    <property type="entry name" value="Beta-hexosaminidase"/>
    <property type="match status" value="1"/>
</dbReference>
<evidence type="ECO:0000259" key="11">
    <source>
        <dbReference type="Pfam" id="PF00728"/>
    </source>
</evidence>
<feature type="disulfide bond" evidence="9">
    <location>
        <begin position="67"/>
        <end position="112"/>
    </location>
</feature>
<dbReference type="Gene3D" id="3.30.379.10">
    <property type="entry name" value="Chitobiase/beta-hexosaminidase domain 2-like"/>
    <property type="match status" value="1"/>
</dbReference>
<feature type="domain" description="Beta-hexosaminidase eukaryotic type N-terminal" evidence="12">
    <location>
        <begin position="38"/>
        <end position="152"/>
    </location>
</feature>
<comment type="similarity">
    <text evidence="2 7">Belongs to the glycosyl hydrolase 20 family.</text>
</comment>
<keyword evidence="9" id="KW-1015">Disulfide bond</keyword>
<dbReference type="GO" id="GO:0016020">
    <property type="term" value="C:membrane"/>
    <property type="evidence" value="ECO:0007669"/>
    <property type="project" value="TreeGrafter"/>
</dbReference>
<keyword evidence="13" id="KW-1185">Reference proteome</keyword>
<accession>A0AAJ6QQZ7</accession>
<dbReference type="GO" id="GO:0005764">
    <property type="term" value="C:lysosome"/>
    <property type="evidence" value="ECO:0007669"/>
    <property type="project" value="TreeGrafter"/>
</dbReference>
<feature type="signal peptide" evidence="10">
    <location>
        <begin position="1"/>
        <end position="22"/>
    </location>
</feature>
<dbReference type="SUPFAM" id="SSF51445">
    <property type="entry name" value="(Trans)glycosidases"/>
    <property type="match status" value="1"/>
</dbReference>
<dbReference type="PIRSF" id="PIRSF001093">
    <property type="entry name" value="B-hxosamndse_ab_euk"/>
    <property type="match status" value="1"/>
</dbReference>
<keyword evidence="4 7" id="KW-0378">Hydrolase</keyword>
<evidence type="ECO:0000256" key="3">
    <source>
        <dbReference type="ARBA" id="ARBA00022729"/>
    </source>
</evidence>
<evidence type="ECO:0000256" key="5">
    <source>
        <dbReference type="ARBA" id="ARBA00023180"/>
    </source>
</evidence>
<dbReference type="InterPro" id="IPR029018">
    <property type="entry name" value="Hex-like_dom2"/>
</dbReference>
<dbReference type="KEGG" id="goe:100907307"/>
<dbReference type="GO" id="GO:0004563">
    <property type="term" value="F:beta-N-acetylhexosaminidase activity"/>
    <property type="evidence" value="ECO:0007669"/>
    <property type="project" value="UniProtKB-EC"/>
</dbReference>
<name>A0AAJ6QQZ7_9ACAR</name>
<dbReference type="Pfam" id="PF00728">
    <property type="entry name" value="Glyco_hydro_20"/>
    <property type="match status" value="1"/>
</dbReference>
<dbReference type="GO" id="GO:0005975">
    <property type="term" value="P:carbohydrate metabolic process"/>
    <property type="evidence" value="ECO:0007669"/>
    <property type="project" value="InterPro"/>
</dbReference>
<dbReference type="InterPro" id="IPR017853">
    <property type="entry name" value="GH"/>
</dbReference>
<sequence>MLSNRSHRLLALGLTLASVAHAGIRKSTPVIARAPGTPWPQPQVLTKVNKLFEIQPHNFFFHADSKCDIIQEGINRYWNLIFSRDTSAKLKKTNLISLQALHIRVDNDINDCEYPQDGMNENYTLSILGSKAILDAPSPWGVLRGLETFSQLIYEDGQSGAYLINATQVRDWPRFGFRGILLDTGRHFLPMGVLKKNLEAMAFNKFNVFHWHIVDDQSWPLQLRRFTNLTDAAFHPKLVYSQENIREIIEFARLRGIRVLLEIDTPGHSTALTKILPDVATPCEEGAATLNVARDSTYEVIRSIIGELKGLVADKFLHLGMDEVDYTCWKNSSEITDFMKRENLKTYPQVEQFYVQKTLNNVRKLGTKYIIWQDPINNGVKPAPDAIVGVWLDHYASRDGPRHGYKIILSAPWYLNYISYGEDWPKFYSTEPTEYPAVEPEKDLIIGGEACMWGEYVDATNVFPRLWPRASAVAERLWSAQAVNNVDEARPRLHEQRCRMMGRGIPAEPLYIGTCGEIDAVY</sequence>
<evidence type="ECO:0000256" key="4">
    <source>
        <dbReference type="ARBA" id="ARBA00022801"/>
    </source>
</evidence>
<dbReference type="PANTHER" id="PTHR22600">
    <property type="entry name" value="BETA-HEXOSAMINIDASE"/>
    <property type="match status" value="1"/>
</dbReference>
<evidence type="ECO:0000256" key="1">
    <source>
        <dbReference type="ARBA" id="ARBA00001231"/>
    </source>
</evidence>
<organism evidence="13 14">
    <name type="scientific">Galendromus occidentalis</name>
    <name type="common">western predatory mite</name>
    <dbReference type="NCBI Taxonomy" id="34638"/>
    <lineage>
        <taxon>Eukaryota</taxon>
        <taxon>Metazoa</taxon>
        <taxon>Ecdysozoa</taxon>
        <taxon>Arthropoda</taxon>
        <taxon>Chelicerata</taxon>
        <taxon>Arachnida</taxon>
        <taxon>Acari</taxon>
        <taxon>Parasitiformes</taxon>
        <taxon>Mesostigmata</taxon>
        <taxon>Gamasina</taxon>
        <taxon>Phytoseioidea</taxon>
        <taxon>Phytoseiidae</taxon>
        <taxon>Typhlodrominae</taxon>
        <taxon>Galendromus</taxon>
    </lineage>
</organism>
<evidence type="ECO:0000256" key="9">
    <source>
        <dbReference type="PIRSR" id="PIRSR001093-2"/>
    </source>
</evidence>
<keyword evidence="5" id="KW-0325">Glycoprotein</keyword>
<dbReference type="Pfam" id="PF14845">
    <property type="entry name" value="Glycohydro_20b2"/>
    <property type="match status" value="1"/>
</dbReference>
<feature type="active site" description="Proton donor" evidence="8">
    <location>
        <position position="323"/>
    </location>
</feature>
<proteinExistence type="inferred from homology"/>
<dbReference type="InterPro" id="IPR015883">
    <property type="entry name" value="Glyco_hydro_20_cat"/>
</dbReference>
<dbReference type="GeneID" id="100907307"/>
<feature type="domain" description="Glycoside hydrolase family 20 catalytic" evidence="11">
    <location>
        <begin position="175"/>
        <end position="480"/>
    </location>
</feature>
<dbReference type="GO" id="GO:0006689">
    <property type="term" value="P:ganglioside catabolic process"/>
    <property type="evidence" value="ECO:0007669"/>
    <property type="project" value="TreeGrafter"/>
</dbReference>
<keyword evidence="3 10" id="KW-0732">Signal</keyword>
<dbReference type="CDD" id="cd06562">
    <property type="entry name" value="GH20_HexA_HexB-like"/>
    <property type="match status" value="1"/>
</dbReference>
<evidence type="ECO:0000256" key="2">
    <source>
        <dbReference type="ARBA" id="ARBA00006285"/>
    </source>
</evidence>
<feature type="chain" id="PRO_5042474870" description="Beta-hexosaminidase" evidence="10">
    <location>
        <begin position="23"/>
        <end position="522"/>
    </location>
</feature>
<dbReference type="InterPro" id="IPR025705">
    <property type="entry name" value="Beta_hexosaminidase_sua/sub"/>
</dbReference>
<dbReference type="RefSeq" id="XP_003740942.1">
    <property type="nucleotide sequence ID" value="XM_003740894.1"/>
</dbReference>
<gene>
    <name evidence="14" type="primary">LOC100907307</name>
</gene>